<dbReference type="AlphaFoldDB" id="A0A644T5D2"/>
<evidence type="ECO:0000313" key="1">
    <source>
        <dbReference type="EMBL" id="MPL62146.1"/>
    </source>
</evidence>
<comment type="caution">
    <text evidence="1">The sequence shown here is derived from an EMBL/GenBank/DDBJ whole genome shotgun (WGS) entry which is preliminary data.</text>
</comment>
<dbReference type="EMBL" id="VSSQ01000017">
    <property type="protein sequence ID" value="MPL62146.1"/>
    <property type="molecule type" value="Genomic_DNA"/>
</dbReference>
<gene>
    <name evidence="1" type="ORF">SDC9_07749</name>
</gene>
<organism evidence="1">
    <name type="scientific">bioreactor metagenome</name>
    <dbReference type="NCBI Taxonomy" id="1076179"/>
    <lineage>
        <taxon>unclassified sequences</taxon>
        <taxon>metagenomes</taxon>
        <taxon>ecological metagenomes</taxon>
    </lineage>
</organism>
<proteinExistence type="predicted"/>
<reference evidence="1" key="1">
    <citation type="submission" date="2019-08" db="EMBL/GenBank/DDBJ databases">
        <authorList>
            <person name="Kucharzyk K."/>
            <person name="Murdoch R.W."/>
            <person name="Higgins S."/>
            <person name="Loffler F."/>
        </authorList>
    </citation>
    <scope>NUCLEOTIDE SEQUENCE</scope>
</reference>
<name>A0A644T5D2_9ZZZZ</name>
<protein>
    <submittedName>
        <fullName evidence="1">Uncharacterized protein</fullName>
    </submittedName>
</protein>
<accession>A0A644T5D2</accession>
<sequence length="190" mass="22025">MKKINYFSLFDKVADHFLSLGEEKIGIKIVTATSLLNITKRIVTLGYLDNLSKAFPERSYSDEKVIHDIEVLCGDHVPYYENWFYELFRVCEEYYLRLQVLSGSLVEFEKAKNLEMITSILILNSNFIKSVFEEITPIVEKLRPQFTLSIIVEILEKKDPEHPALEKDDFLSMAEVHWVDLFPGENPGEG</sequence>